<keyword evidence="2" id="KW-1185">Reference proteome</keyword>
<evidence type="ECO:0000313" key="2">
    <source>
        <dbReference type="Proteomes" id="UP000608522"/>
    </source>
</evidence>
<sequence length="100" mass="10721">MVVAPGLRLGDEDQYDRGLLGLGLASGGPCQPREALLSGDHDDRPVLQVPAGGGLDREVEERFEHARRNRVGPVVADGTAGADRFCDRHRVARHALTIGE</sequence>
<evidence type="ECO:0000313" key="1">
    <source>
        <dbReference type="EMBL" id="GHI77304.1"/>
    </source>
</evidence>
<protein>
    <submittedName>
        <fullName evidence="1">Uncharacterized protein</fullName>
    </submittedName>
</protein>
<organism evidence="1 2">
    <name type="scientific">Streptomyces spororaveus</name>
    <dbReference type="NCBI Taxonomy" id="284039"/>
    <lineage>
        <taxon>Bacteria</taxon>
        <taxon>Bacillati</taxon>
        <taxon>Actinomycetota</taxon>
        <taxon>Actinomycetes</taxon>
        <taxon>Kitasatosporales</taxon>
        <taxon>Streptomycetaceae</taxon>
        <taxon>Streptomyces</taxon>
    </lineage>
</organism>
<proteinExistence type="predicted"/>
<dbReference type="EMBL" id="BNED01000005">
    <property type="protein sequence ID" value="GHI77304.1"/>
    <property type="molecule type" value="Genomic_DNA"/>
</dbReference>
<comment type="caution">
    <text evidence="1">The sequence shown here is derived from an EMBL/GenBank/DDBJ whole genome shotgun (WGS) entry which is preliminary data.</text>
</comment>
<gene>
    <name evidence="1" type="ORF">Sspor_28650</name>
</gene>
<dbReference type="Proteomes" id="UP000608522">
    <property type="component" value="Unassembled WGS sequence"/>
</dbReference>
<name>A0ABQ3TA67_9ACTN</name>
<accession>A0ABQ3TA67</accession>
<reference evidence="2" key="1">
    <citation type="submission" date="2023-07" db="EMBL/GenBank/DDBJ databases">
        <title>Whole genome shotgun sequence of Streptomyces spororaveus NBRC 15456.</title>
        <authorList>
            <person name="Komaki H."/>
            <person name="Tamura T."/>
        </authorList>
    </citation>
    <scope>NUCLEOTIDE SEQUENCE [LARGE SCALE GENOMIC DNA]</scope>
    <source>
        <strain evidence="2">NBRC 15456</strain>
    </source>
</reference>